<evidence type="ECO:0000256" key="1">
    <source>
        <dbReference type="SAM" id="Phobius"/>
    </source>
</evidence>
<dbReference type="PANTHER" id="PTHR28019">
    <property type="entry name" value="CELL MEMBRANE PROTEIN YLR413W-RELATED"/>
    <property type="match status" value="1"/>
</dbReference>
<dbReference type="Proteomes" id="UP000283383">
    <property type="component" value="Unassembled WGS sequence"/>
</dbReference>
<dbReference type="GO" id="GO:0051285">
    <property type="term" value="C:cell cortex of cell tip"/>
    <property type="evidence" value="ECO:0007669"/>
    <property type="project" value="TreeGrafter"/>
</dbReference>
<dbReference type="InterPro" id="IPR052413">
    <property type="entry name" value="SUR7_domain"/>
</dbReference>
<dbReference type="GO" id="GO:0005886">
    <property type="term" value="C:plasma membrane"/>
    <property type="evidence" value="ECO:0007669"/>
    <property type="project" value="InterPro"/>
</dbReference>
<feature type="transmembrane region" description="Helical" evidence="1">
    <location>
        <begin position="262"/>
        <end position="283"/>
    </location>
</feature>
<dbReference type="Pfam" id="PF06687">
    <property type="entry name" value="SUR7"/>
    <property type="match status" value="1"/>
</dbReference>
<protein>
    <submittedName>
        <fullName evidence="2">Putative sur7 protein</fullName>
    </submittedName>
</protein>
<reference evidence="2 3" key="1">
    <citation type="journal article" date="2018" name="BMC Genomics">
        <title>Comparative genome analyses reveal sequence features reflecting distinct modes of host-adaptation between dicot and monocot powdery mildew.</title>
        <authorList>
            <person name="Wu Y."/>
            <person name="Ma X."/>
            <person name="Pan Z."/>
            <person name="Kale S.D."/>
            <person name="Song Y."/>
            <person name="King H."/>
            <person name="Zhang Q."/>
            <person name="Presley C."/>
            <person name="Deng X."/>
            <person name="Wei C.I."/>
            <person name="Xiao S."/>
        </authorList>
    </citation>
    <scope>NUCLEOTIDE SEQUENCE [LARGE SCALE GENOMIC DNA]</scope>
    <source>
        <strain evidence="2">UMSG3</strain>
    </source>
</reference>
<dbReference type="GO" id="GO:0031505">
    <property type="term" value="P:fungal-type cell wall organization"/>
    <property type="evidence" value="ECO:0007669"/>
    <property type="project" value="TreeGrafter"/>
</dbReference>
<feature type="transmembrane region" description="Helical" evidence="1">
    <location>
        <begin position="181"/>
        <end position="203"/>
    </location>
</feature>
<gene>
    <name evidence="2" type="ORF">GcM3_053044</name>
</gene>
<comment type="caution">
    <text evidence="2">The sequence shown here is derived from an EMBL/GenBank/DDBJ whole genome shotgun (WGS) entry which is preliminary data.</text>
</comment>
<dbReference type="AlphaFoldDB" id="A0A420IYV7"/>
<accession>A0A420IYV7</accession>
<dbReference type="PANTHER" id="PTHR28019:SF7">
    <property type="entry name" value="SUR7 PROTEIN"/>
    <property type="match status" value="1"/>
</dbReference>
<organism evidence="2 3">
    <name type="scientific">Golovinomyces cichoracearum</name>
    <dbReference type="NCBI Taxonomy" id="62708"/>
    <lineage>
        <taxon>Eukaryota</taxon>
        <taxon>Fungi</taxon>
        <taxon>Dikarya</taxon>
        <taxon>Ascomycota</taxon>
        <taxon>Pezizomycotina</taxon>
        <taxon>Leotiomycetes</taxon>
        <taxon>Erysiphales</taxon>
        <taxon>Erysiphaceae</taxon>
        <taxon>Golovinomyces</taxon>
    </lineage>
</organism>
<feature type="transmembrane region" description="Helical" evidence="1">
    <location>
        <begin position="215"/>
        <end position="235"/>
    </location>
</feature>
<evidence type="ECO:0000313" key="3">
    <source>
        <dbReference type="Proteomes" id="UP000283383"/>
    </source>
</evidence>
<name>A0A420IYV7_9PEZI</name>
<dbReference type="EMBL" id="MCBQ01005351">
    <property type="protein sequence ID" value="RKF79684.1"/>
    <property type="molecule type" value="Genomic_DNA"/>
</dbReference>
<keyword evidence="3" id="KW-1185">Reference proteome</keyword>
<keyword evidence="1" id="KW-0472">Membrane</keyword>
<sequence length="297" mass="32475">MRPFIIVPLSCAVAGMVLSFLLIFAGNKPGFMEEYQIVTLNTSTLGHDLLPKIPKTNSPIPISTPFDDLYNSASGITDQVDGILNNVIDDLSRSLGIQQWYGWHLRNFCEGMYKPNATSPSAAFAVTDCSKPTAVYHFKIADIIDKQLQVGPLHIGLDKLKWPDSIQKNFDQLSTALHAALAFYAISVVAAGISIFTGLVLIFGSDSLLLSLVNMACLFLSFFSLFIASIIITVVNSKSLKTVNENGNKIGLYAYKGHKYLALTWSSMAVMLLAVLSFAALMLTRKRREGKMGPIKS</sequence>
<keyword evidence="1" id="KW-1133">Transmembrane helix</keyword>
<proteinExistence type="predicted"/>
<evidence type="ECO:0000313" key="2">
    <source>
        <dbReference type="EMBL" id="RKF79684.1"/>
    </source>
</evidence>
<dbReference type="STRING" id="62708.A0A420IYV7"/>
<keyword evidence="1" id="KW-0812">Transmembrane</keyword>
<dbReference type="InterPro" id="IPR009571">
    <property type="entry name" value="SUR7/Rim9-like_fungi"/>
</dbReference>